<sequence length="404" mass="44061">MKRTTKFSYILVISGTISSAFSKWFLVWLFAQSDGGAEAVGLYSMVLAVATPLFVTAQLGLRTIFVSHETRWPWSTYLFLRGMGTFIGMTILLTYVFFTANVPFYLGLAITLLKIADSISDIYAARLQYFHQIQTLGLLSILSSLITILLASISVYVFHSVTWAIVAAAMTSAIFAMAHALLGRRFEYASVHEKGGYRGIIQASIPVTASQFLSTFLFQIPVLFLGMISNPQTVGVFAASAYLLTIANIFGSSLQTILNTPFRREREKNGVKAVARRAFAVTRSIAFIGIIPVILVAFWGSKLFQVIYGPAFAIPVLPIVLISLAALLNIMAYVQSVTLNVLNRYSIVTWSMAGSCLVAVLNGLIAFFVGVPDLTIGAICAFSGSVTRALFMAVIVSRVTEKIQ</sequence>
<dbReference type="RefSeq" id="WP_006770380.1">
    <property type="nucleotide sequence ID" value="NC_004369.1"/>
</dbReference>
<dbReference type="KEGG" id="cef:CE0378"/>
<proteinExistence type="predicted"/>
<feature type="transmembrane region" description="Helical" evidence="6">
    <location>
        <begin position="278"/>
        <end position="300"/>
    </location>
</feature>
<evidence type="ECO:0000256" key="1">
    <source>
        <dbReference type="ARBA" id="ARBA00004651"/>
    </source>
</evidence>
<accession>C8NSM4</accession>
<dbReference type="STRING" id="196164.gene:10740776"/>
<keyword evidence="8" id="KW-1185">Reference proteome</keyword>
<feature type="transmembrane region" description="Helical" evidence="6">
    <location>
        <begin position="234"/>
        <end position="258"/>
    </location>
</feature>
<dbReference type="Proteomes" id="UP000001409">
    <property type="component" value="Chromosome"/>
</dbReference>
<evidence type="ECO:0000256" key="4">
    <source>
        <dbReference type="ARBA" id="ARBA00022989"/>
    </source>
</evidence>
<feature type="transmembrane region" description="Helical" evidence="6">
    <location>
        <begin position="7"/>
        <end position="30"/>
    </location>
</feature>
<dbReference type="AlphaFoldDB" id="Q8FSL2"/>
<feature type="transmembrane region" description="Helical" evidence="6">
    <location>
        <begin position="346"/>
        <end position="368"/>
    </location>
</feature>
<dbReference type="HOGENOM" id="CLU_695653_0_0_11"/>
<evidence type="ECO:0000256" key="5">
    <source>
        <dbReference type="ARBA" id="ARBA00023136"/>
    </source>
</evidence>
<dbReference type="GO" id="GO:0005886">
    <property type="term" value="C:plasma membrane"/>
    <property type="evidence" value="ECO:0007669"/>
    <property type="project" value="UniProtKB-SubCell"/>
</dbReference>
<evidence type="ECO:0000256" key="2">
    <source>
        <dbReference type="ARBA" id="ARBA00022475"/>
    </source>
</evidence>
<feature type="transmembrane region" description="Helical" evidence="6">
    <location>
        <begin position="374"/>
        <end position="396"/>
    </location>
</feature>
<keyword evidence="3 6" id="KW-0812">Transmembrane</keyword>
<feature type="transmembrane region" description="Helical" evidence="6">
    <location>
        <begin position="77"/>
        <end position="98"/>
    </location>
</feature>
<dbReference type="PANTHER" id="PTHR30250:SF11">
    <property type="entry name" value="O-ANTIGEN TRANSPORTER-RELATED"/>
    <property type="match status" value="1"/>
</dbReference>
<dbReference type="eggNOG" id="COG2244">
    <property type="taxonomic scope" value="Bacteria"/>
</dbReference>
<keyword evidence="4 6" id="KW-1133">Transmembrane helix</keyword>
<dbReference type="Pfam" id="PF13440">
    <property type="entry name" value="Polysacc_synt_3"/>
    <property type="match status" value="1"/>
</dbReference>
<keyword evidence="2" id="KW-1003">Cell membrane</keyword>
<feature type="transmembrane region" description="Helical" evidence="6">
    <location>
        <begin position="163"/>
        <end position="182"/>
    </location>
</feature>
<reference evidence="7 8" key="1">
    <citation type="journal article" date="2003" name="Genome Res.">
        <title>Comparative complete genome sequence analysis of the amino acid replacements responsible for the thermostability of Corynebacterium efficiens.</title>
        <authorList>
            <person name="Nishio Y."/>
            <person name="Nakamura Y."/>
            <person name="Kawarabayasi Y."/>
            <person name="Usuda Y."/>
            <person name="Kimura E."/>
            <person name="Sugimoto S."/>
            <person name="Matsui K."/>
            <person name="Yamagishi A."/>
            <person name="Kikuchi H."/>
            <person name="Ikeo K."/>
            <person name="Gojobori T."/>
        </authorList>
    </citation>
    <scope>NUCLEOTIDE SEQUENCE [LARGE SCALE GENOMIC DNA]</scope>
    <source>
        <strain evidence="8">DSM 44549 / YS-314 / AJ 12310 / JCM 11189 / NBRC 100395</strain>
    </source>
</reference>
<dbReference type="EMBL" id="BA000035">
    <property type="protein sequence ID" value="BAC17188.1"/>
    <property type="molecule type" value="Genomic_DNA"/>
</dbReference>
<feature type="transmembrane region" description="Helical" evidence="6">
    <location>
        <begin position="104"/>
        <end position="124"/>
    </location>
</feature>
<dbReference type="OrthoDB" id="5189710at2"/>
<evidence type="ECO:0000313" key="7">
    <source>
        <dbReference type="EMBL" id="BAC17188.1"/>
    </source>
</evidence>
<evidence type="ECO:0000256" key="6">
    <source>
        <dbReference type="SAM" id="Phobius"/>
    </source>
</evidence>
<accession>Q8FSL2</accession>
<evidence type="ECO:0000256" key="3">
    <source>
        <dbReference type="ARBA" id="ARBA00022692"/>
    </source>
</evidence>
<feature type="transmembrane region" description="Helical" evidence="6">
    <location>
        <begin position="42"/>
        <end position="65"/>
    </location>
</feature>
<evidence type="ECO:0008006" key="9">
    <source>
        <dbReference type="Google" id="ProtNLM"/>
    </source>
</evidence>
<organism evidence="7 8">
    <name type="scientific">Corynebacterium efficiens (strain DSM 44549 / YS-314 / AJ 12310 / JCM 11189 / NBRC 100395)</name>
    <dbReference type="NCBI Taxonomy" id="196164"/>
    <lineage>
        <taxon>Bacteria</taxon>
        <taxon>Bacillati</taxon>
        <taxon>Actinomycetota</taxon>
        <taxon>Actinomycetes</taxon>
        <taxon>Mycobacteriales</taxon>
        <taxon>Corynebacteriaceae</taxon>
        <taxon>Corynebacterium</taxon>
    </lineage>
</organism>
<dbReference type="InterPro" id="IPR050833">
    <property type="entry name" value="Poly_Biosynth_Transport"/>
</dbReference>
<feature type="transmembrane region" description="Helical" evidence="6">
    <location>
        <begin position="136"/>
        <end position="157"/>
    </location>
</feature>
<feature type="transmembrane region" description="Helical" evidence="6">
    <location>
        <begin position="312"/>
        <end position="334"/>
    </location>
</feature>
<protein>
    <recommendedName>
        <fullName evidence="9">Polysaccharide biosynthesis protein C-terminal domain-containing protein</fullName>
    </recommendedName>
</protein>
<keyword evidence="5 6" id="KW-0472">Membrane</keyword>
<evidence type="ECO:0000313" key="8">
    <source>
        <dbReference type="Proteomes" id="UP000001409"/>
    </source>
</evidence>
<comment type="subcellular location">
    <subcellularLocation>
        <location evidence="1">Cell membrane</location>
        <topology evidence="1">Multi-pass membrane protein</topology>
    </subcellularLocation>
</comment>
<name>Q8FSL2_COREF</name>
<dbReference type="PANTHER" id="PTHR30250">
    <property type="entry name" value="PST FAMILY PREDICTED COLANIC ACID TRANSPORTER"/>
    <property type="match status" value="1"/>
</dbReference>
<feature type="transmembrane region" description="Helical" evidence="6">
    <location>
        <begin position="203"/>
        <end position="228"/>
    </location>
</feature>